<feature type="transmembrane region" description="Helical" evidence="5">
    <location>
        <begin position="185"/>
        <end position="203"/>
    </location>
</feature>
<evidence type="ECO:0000313" key="6">
    <source>
        <dbReference type="EMBL" id="HJF31702.1"/>
    </source>
</evidence>
<feature type="transmembrane region" description="Helical" evidence="5">
    <location>
        <begin position="78"/>
        <end position="98"/>
    </location>
</feature>
<evidence type="ECO:0000313" key="7">
    <source>
        <dbReference type="Proteomes" id="UP000698173"/>
    </source>
</evidence>
<evidence type="ECO:0000256" key="2">
    <source>
        <dbReference type="ARBA" id="ARBA00022692"/>
    </source>
</evidence>
<reference evidence="6" key="2">
    <citation type="submission" date="2021-09" db="EMBL/GenBank/DDBJ databases">
        <authorList>
            <person name="Gilroy R."/>
        </authorList>
    </citation>
    <scope>NUCLEOTIDE SEQUENCE</scope>
    <source>
        <strain evidence="6">CHK171-7178</strain>
    </source>
</reference>
<dbReference type="PANTHER" id="PTHR35529:SF2">
    <property type="entry name" value="SPORULATION PROTEIN YTAF-RELATED"/>
    <property type="match status" value="1"/>
</dbReference>
<organism evidence="6 7">
    <name type="scientific">Sporosarcina psychrophila</name>
    <name type="common">Bacillus psychrophilus</name>
    <dbReference type="NCBI Taxonomy" id="1476"/>
    <lineage>
        <taxon>Bacteria</taxon>
        <taxon>Bacillati</taxon>
        <taxon>Bacillota</taxon>
        <taxon>Bacilli</taxon>
        <taxon>Bacillales</taxon>
        <taxon>Caryophanaceae</taxon>
        <taxon>Sporosarcina</taxon>
    </lineage>
</organism>
<feature type="transmembrane region" description="Helical" evidence="5">
    <location>
        <begin position="43"/>
        <end position="66"/>
    </location>
</feature>
<evidence type="ECO:0000256" key="5">
    <source>
        <dbReference type="SAM" id="Phobius"/>
    </source>
</evidence>
<feature type="transmembrane region" description="Helical" evidence="5">
    <location>
        <begin position="128"/>
        <end position="147"/>
    </location>
</feature>
<keyword evidence="2 5" id="KW-0812">Transmembrane</keyword>
<keyword evidence="4 5" id="KW-0472">Membrane</keyword>
<accession>A0A921FZG0</accession>
<keyword evidence="1" id="KW-1003">Cell membrane</keyword>
<proteinExistence type="predicted"/>
<evidence type="ECO:0000256" key="4">
    <source>
        <dbReference type="ARBA" id="ARBA00023136"/>
    </source>
</evidence>
<dbReference type="InterPro" id="IPR003810">
    <property type="entry name" value="Mntp/YtaF"/>
</dbReference>
<name>A0A921FZG0_SPOPS</name>
<comment type="caution">
    <text evidence="6">The sequence shown here is derived from an EMBL/GenBank/DDBJ whole genome shotgun (WGS) entry which is preliminary data.</text>
</comment>
<dbReference type="EMBL" id="DYWT01000132">
    <property type="protein sequence ID" value="HJF31702.1"/>
    <property type="molecule type" value="Genomic_DNA"/>
</dbReference>
<keyword evidence="3 5" id="KW-1133">Transmembrane helix</keyword>
<feature type="transmembrane region" description="Helical" evidence="5">
    <location>
        <begin position="12"/>
        <end position="36"/>
    </location>
</feature>
<dbReference type="Proteomes" id="UP000698173">
    <property type="component" value="Unassembled WGS sequence"/>
</dbReference>
<evidence type="ECO:0000256" key="3">
    <source>
        <dbReference type="ARBA" id="ARBA00022989"/>
    </source>
</evidence>
<sequence>MNKQLQGEINMQWLTILLIGVAANIDNLVISVSYGLKFNKIPLLYNILISLTSIIFAFISITAGSYLSNYFSQSFANYMGGSLIIGLGVWFIITSPLFDRNKSNRITDTRSVFVSLNKAKKITLRESIFLGFVLALNCLTIGFGAGITGVSPLFTSISIGIFSVISIALGVMLGNRIGNTLFGQYSNSIAGLLLIVIGIYEMFF</sequence>
<evidence type="ECO:0000256" key="1">
    <source>
        <dbReference type="ARBA" id="ARBA00022475"/>
    </source>
</evidence>
<dbReference type="AlphaFoldDB" id="A0A921FZG0"/>
<reference evidence="6" key="1">
    <citation type="journal article" date="2021" name="PeerJ">
        <title>Extensive microbial diversity within the chicken gut microbiome revealed by metagenomics and culture.</title>
        <authorList>
            <person name="Gilroy R."/>
            <person name="Ravi A."/>
            <person name="Getino M."/>
            <person name="Pursley I."/>
            <person name="Horton D.L."/>
            <person name="Alikhan N.F."/>
            <person name="Baker D."/>
            <person name="Gharbi K."/>
            <person name="Hall N."/>
            <person name="Watson M."/>
            <person name="Adriaenssens E.M."/>
            <person name="Foster-Nyarko E."/>
            <person name="Jarju S."/>
            <person name="Secka A."/>
            <person name="Antonio M."/>
            <person name="Oren A."/>
            <person name="Chaudhuri R.R."/>
            <person name="La Ragione R."/>
            <person name="Hildebrand F."/>
            <person name="Pallen M.J."/>
        </authorList>
    </citation>
    <scope>NUCLEOTIDE SEQUENCE</scope>
    <source>
        <strain evidence="6">CHK171-7178</strain>
    </source>
</reference>
<protein>
    <submittedName>
        <fullName evidence="6">Manganese efflux pump</fullName>
    </submittedName>
</protein>
<dbReference type="PANTHER" id="PTHR35529">
    <property type="entry name" value="MANGANESE EFFLUX PUMP MNTP-RELATED"/>
    <property type="match status" value="1"/>
</dbReference>
<feature type="transmembrane region" description="Helical" evidence="5">
    <location>
        <begin position="153"/>
        <end position="173"/>
    </location>
</feature>
<gene>
    <name evidence="6" type="ORF">K8V56_07980</name>
</gene>
<dbReference type="Pfam" id="PF02659">
    <property type="entry name" value="Mntp"/>
    <property type="match status" value="2"/>
</dbReference>